<evidence type="ECO:0000313" key="4">
    <source>
        <dbReference type="Proteomes" id="UP000243081"/>
    </source>
</evidence>
<accession>A0A179ITF9</accession>
<dbReference type="EMBL" id="LUKN01000006">
    <property type="protein sequence ID" value="OAR05976.1"/>
    <property type="molecule type" value="Genomic_DNA"/>
</dbReference>
<name>A0A179ITF9_CORDF</name>
<dbReference type="InterPro" id="IPR052432">
    <property type="entry name" value="PITP/CRAL-TRIO"/>
</dbReference>
<dbReference type="InterPro" id="IPR036865">
    <property type="entry name" value="CRAL-TRIO_dom_sf"/>
</dbReference>
<feature type="region of interest" description="Disordered" evidence="1">
    <location>
        <begin position="21"/>
        <end position="50"/>
    </location>
</feature>
<dbReference type="PROSITE" id="PS50191">
    <property type="entry name" value="CRAL_TRIO"/>
    <property type="match status" value="1"/>
</dbReference>
<comment type="caution">
    <text evidence="3">The sequence shown here is derived from an EMBL/GenBank/DDBJ whole genome shotgun (WGS) entry which is preliminary data.</text>
</comment>
<dbReference type="CDD" id="cd00170">
    <property type="entry name" value="SEC14"/>
    <property type="match status" value="1"/>
</dbReference>
<gene>
    <name evidence="3" type="ORF">LLEC1_01308</name>
</gene>
<dbReference type="Gene3D" id="3.40.525.10">
    <property type="entry name" value="CRAL-TRIO lipid binding domain"/>
    <property type="match status" value="1"/>
</dbReference>
<keyword evidence="4" id="KW-1185">Reference proteome</keyword>
<reference evidence="3 4" key="1">
    <citation type="submission" date="2016-03" db="EMBL/GenBank/DDBJ databases">
        <title>Fine-scale spatial genetic structure of a fungal parasite of coffee scale insects.</title>
        <authorList>
            <person name="Jackson D."/>
            <person name="Zemenick K.A."/>
            <person name="Malloure B."/>
            <person name="Quandt C.A."/>
            <person name="James T.Y."/>
        </authorList>
    </citation>
    <scope>NUCLEOTIDE SEQUENCE [LARGE SCALE GENOMIC DNA]</scope>
    <source>
        <strain evidence="3 4">UM487</strain>
    </source>
</reference>
<sequence>LQFFSATRGIAAFAQQDALVDKPPRNSATRANDPKYPNQFKRGRQHRQSVPLQSSFSNSIVVLAVVASTAAIYWSLYACRTDPVEIASDLSLSTMATIQTPPGHFGNLSAEQERKLQEFWRAIAGVSGWSESGTSIAHDAVKKAAAPEPEPQPSSGGLGFSIFRKNDNADSSGKSTVDDDKFGLNIQFSEILAKQSTETIRESIWEMTKNDHPDILALRFLRARKWDVQQALVMFVTAVNWRKNEMMVDNDIMRNGEAGALHDERAGSGGAKQVGADFLAQLRMGKSFLHGADKEGRPICVVRVRLHHGGEQSAESIEKYTVHVIETARLLLSPPVETATIIFDMTNFTLSNMDYAPVKFMIKCFEANYPESLGAVLIQNAPWLFQGIWRVIKPWLDPVVAAKVHFTNGRIGLEEFIAPSQIPKELGGEEDWKYKYIEPAENENAAMQDIATRDKILGERSALVKEFEEATKSWLREGDKESGQEARQSRDSIATQLKDNYWKLDPYIRARSLYDRQGVIGTNGAINFYPNTTAAEN</sequence>
<dbReference type="SUPFAM" id="SSF46938">
    <property type="entry name" value="CRAL/TRIO N-terminal domain"/>
    <property type="match status" value="1"/>
</dbReference>
<dbReference type="SMART" id="SM01100">
    <property type="entry name" value="CRAL_TRIO_N"/>
    <property type="match status" value="1"/>
</dbReference>
<dbReference type="Proteomes" id="UP000243081">
    <property type="component" value="Unassembled WGS sequence"/>
</dbReference>
<dbReference type="InterPro" id="IPR001251">
    <property type="entry name" value="CRAL-TRIO_dom"/>
</dbReference>
<dbReference type="SMART" id="SM00516">
    <property type="entry name" value="SEC14"/>
    <property type="match status" value="1"/>
</dbReference>
<dbReference type="Pfam" id="PF00650">
    <property type="entry name" value="CRAL_TRIO"/>
    <property type="match status" value="1"/>
</dbReference>
<organism evidence="3 4">
    <name type="scientific">Cordyceps confragosa</name>
    <name type="common">Lecanicillium lecanii</name>
    <dbReference type="NCBI Taxonomy" id="2714763"/>
    <lineage>
        <taxon>Eukaryota</taxon>
        <taxon>Fungi</taxon>
        <taxon>Dikarya</taxon>
        <taxon>Ascomycota</taxon>
        <taxon>Pezizomycotina</taxon>
        <taxon>Sordariomycetes</taxon>
        <taxon>Hypocreomycetidae</taxon>
        <taxon>Hypocreales</taxon>
        <taxon>Cordycipitaceae</taxon>
        <taxon>Akanthomyces</taxon>
    </lineage>
</organism>
<feature type="non-terminal residue" evidence="3">
    <location>
        <position position="1"/>
    </location>
</feature>
<dbReference type="AlphaFoldDB" id="A0A179ITF9"/>
<proteinExistence type="predicted"/>
<dbReference type="InterPro" id="IPR036273">
    <property type="entry name" value="CRAL/TRIO_N_dom_sf"/>
</dbReference>
<dbReference type="Pfam" id="PF03765">
    <property type="entry name" value="CRAL_TRIO_N"/>
    <property type="match status" value="1"/>
</dbReference>
<evidence type="ECO:0000256" key="1">
    <source>
        <dbReference type="SAM" id="MobiDB-lite"/>
    </source>
</evidence>
<dbReference type="PANTHER" id="PTHR46590:SF1">
    <property type="entry name" value="PHOSPHATIDYLINOSITOL TRANSFER PROTEIN CSR1"/>
    <property type="match status" value="1"/>
</dbReference>
<dbReference type="OrthoDB" id="43460at2759"/>
<feature type="non-terminal residue" evidence="3">
    <location>
        <position position="537"/>
    </location>
</feature>
<dbReference type="InterPro" id="IPR011074">
    <property type="entry name" value="CRAL/TRIO_N_dom"/>
</dbReference>
<feature type="domain" description="CRAL-TRIO" evidence="2">
    <location>
        <begin position="289"/>
        <end position="434"/>
    </location>
</feature>
<protein>
    <recommendedName>
        <fullName evidence="2">CRAL-TRIO domain-containing protein</fullName>
    </recommendedName>
</protein>
<dbReference type="OMA" id="ISTMRWR"/>
<evidence type="ECO:0000259" key="2">
    <source>
        <dbReference type="PROSITE" id="PS50191"/>
    </source>
</evidence>
<dbReference type="PANTHER" id="PTHR46590">
    <property type="entry name" value="PHOSPHATIDYLINOSITOL TRANSFER PROTEIN CSR1-RELATED"/>
    <property type="match status" value="1"/>
</dbReference>
<dbReference type="SUPFAM" id="SSF52087">
    <property type="entry name" value="CRAL/TRIO domain"/>
    <property type="match status" value="1"/>
</dbReference>
<evidence type="ECO:0000313" key="3">
    <source>
        <dbReference type="EMBL" id="OAR05976.1"/>
    </source>
</evidence>